<dbReference type="SUPFAM" id="SSF50249">
    <property type="entry name" value="Nucleic acid-binding proteins"/>
    <property type="match status" value="1"/>
</dbReference>
<dbReference type="EMBL" id="CP075151">
    <property type="protein sequence ID" value="UTX43203.1"/>
    <property type="molecule type" value="Genomic_DNA"/>
</dbReference>
<evidence type="ECO:0000313" key="3">
    <source>
        <dbReference type="EMBL" id="WEL38660.1"/>
    </source>
</evidence>
<evidence type="ECO:0000259" key="1">
    <source>
        <dbReference type="SMART" id="SM00976"/>
    </source>
</evidence>
<reference evidence="2" key="1">
    <citation type="submission" date="2021-05" db="EMBL/GenBank/DDBJ databases">
        <title>Encephalitozoon hellem ATCC 50604 Complete Genome.</title>
        <authorList>
            <person name="Mascarenhas dos Santos A.C."/>
            <person name="Julian A.T."/>
            <person name="Pombert J.-F."/>
        </authorList>
    </citation>
    <scope>NUCLEOTIDE SEQUENCE</scope>
    <source>
        <strain evidence="2">ATCC 50604</strain>
    </source>
</reference>
<dbReference type="AlphaFoldDB" id="A0A9Q9CC96"/>
<feature type="domain" description="Telomeric single stranded DNA binding POT1/Cdc13" evidence="1">
    <location>
        <begin position="10"/>
        <end position="128"/>
    </location>
</feature>
<organism evidence="2 4">
    <name type="scientific">Encephalitozoon hellem</name>
    <name type="common">Microsporidian parasite</name>
    <dbReference type="NCBI Taxonomy" id="27973"/>
    <lineage>
        <taxon>Eukaryota</taxon>
        <taxon>Fungi</taxon>
        <taxon>Fungi incertae sedis</taxon>
        <taxon>Microsporidia</taxon>
        <taxon>Unikaryonidae</taxon>
        <taxon>Encephalitozoon</taxon>
    </lineage>
</organism>
<sequence length="399" mass="46015">MQKEDDGREGVMISDMERNKYHTVYGVVVDWLEWRRCRGKDFMMTLDVIDESMKKLSVKIFSPKKTFSKGFCVGDVVRIGNLKLYDEFRAVTDRKNNVEVVFTPYGCLDDTISERVRQLVEFFHQNRKGFVKEREVSEIEEGKYFNFSGELVDKQRERTNLVLLKFVDFGKNKLQGLGGAEEYPKDMVLIVKTWGRFADEAEKCEIGGRYRIRNLKADEVGHCIYASLSESSKGSIAEIGEGTTLWKHLESKKKGYLWGSACNQMEIKTPERIARYSLVNIKSICGPGIYRVRAWIKRYGPQEGMVIFFCRACGLEDGGINGKCTCSSPEIERVKVLRLLLWDGEEEIMVVCRNRLAEHILDEKSRKQLGNRMLDCIVLSIKCNLEVVHHLIDSDFFQN</sequence>
<evidence type="ECO:0000313" key="4">
    <source>
        <dbReference type="Proteomes" id="UP001059546"/>
    </source>
</evidence>
<keyword evidence="5" id="KW-1185">Reference proteome</keyword>
<dbReference type="OrthoDB" id="2186770at2759"/>
<protein>
    <submittedName>
        <fullName evidence="3">Protection of telomeres protein 1</fullName>
    </submittedName>
</protein>
<dbReference type="EMBL" id="CP119066">
    <property type="protein sequence ID" value="WEL38660.1"/>
    <property type="molecule type" value="Genomic_DNA"/>
</dbReference>
<dbReference type="Proteomes" id="UP001059546">
    <property type="component" value="Chromosome V"/>
</dbReference>
<dbReference type="Pfam" id="PF02765">
    <property type="entry name" value="POT1"/>
    <property type="match status" value="1"/>
</dbReference>
<dbReference type="SMART" id="SM00976">
    <property type="entry name" value="Telo_bind"/>
    <property type="match status" value="1"/>
</dbReference>
<evidence type="ECO:0000313" key="5">
    <source>
        <dbReference type="Proteomes" id="UP001217963"/>
    </source>
</evidence>
<dbReference type="GO" id="GO:0000723">
    <property type="term" value="P:telomere maintenance"/>
    <property type="evidence" value="ECO:0007669"/>
    <property type="project" value="InterPro"/>
</dbReference>
<reference evidence="3 5" key="2">
    <citation type="submission" date="2023-02" db="EMBL/GenBank/DDBJ databases">
        <title>Encephalitozoon hellem ATCC 50451 complete genome.</title>
        <authorList>
            <person name="Mascarenhas dos Santos A.C."/>
            <person name="Julian A.T."/>
            <person name="Pombert J.-F."/>
        </authorList>
    </citation>
    <scope>NUCLEOTIDE SEQUENCE [LARGE SCALE GENOMIC DNA]</scope>
    <source>
        <strain evidence="3 5">ATCC 50451</strain>
    </source>
</reference>
<dbReference type="Proteomes" id="UP001217963">
    <property type="component" value="Chromosome V"/>
</dbReference>
<gene>
    <name evidence="2" type="ORF">GPU96_05g09440</name>
    <name evidence="3" type="ORF">PFJ87_05g01300</name>
</gene>
<dbReference type="Gene3D" id="2.40.50.140">
    <property type="entry name" value="Nucleic acid-binding proteins"/>
    <property type="match status" value="1"/>
</dbReference>
<dbReference type="GO" id="GO:0000781">
    <property type="term" value="C:chromosome, telomeric region"/>
    <property type="evidence" value="ECO:0007669"/>
    <property type="project" value="InterPro"/>
</dbReference>
<proteinExistence type="predicted"/>
<dbReference type="GO" id="GO:0003677">
    <property type="term" value="F:DNA binding"/>
    <property type="evidence" value="ECO:0007669"/>
    <property type="project" value="InterPro"/>
</dbReference>
<accession>A0A9Q9CC96</accession>
<dbReference type="InterPro" id="IPR011564">
    <property type="entry name" value="Telomer_end-bd_POT1/Cdc13"/>
</dbReference>
<name>A0A9Q9CC96_ENCHE</name>
<dbReference type="InterPro" id="IPR012340">
    <property type="entry name" value="NA-bd_OB-fold"/>
</dbReference>
<evidence type="ECO:0000313" key="2">
    <source>
        <dbReference type="EMBL" id="UTX43203.1"/>
    </source>
</evidence>